<dbReference type="PANTHER" id="PTHR43133">
    <property type="entry name" value="RNA POLYMERASE ECF-TYPE SIGMA FACTO"/>
    <property type="match status" value="1"/>
</dbReference>
<accession>A0A5N5ZSR4</accession>
<evidence type="ECO:0000313" key="8">
    <source>
        <dbReference type="EMBL" id="KAB8158903.1"/>
    </source>
</evidence>
<evidence type="ECO:0000259" key="7">
    <source>
        <dbReference type="Pfam" id="PF04545"/>
    </source>
</evidence>
<name>A0A5N5ZSR4_9ACTN</name>
<dbReference type="InterPro" id="IPR007627">
    <property type="entry name" value="RNA_pol_sigma70_r2"/>
</dbReference>
<sequence length="169" mass="19183">MGRRDEESFRQFAESRSPALYRSACLMTGGDIHLAEDLVQETLGRMFTVWNRRRCIENPDAYARKALVRVCLTHHRRRSSHEQPAPRLPDQPVEIGDTSLRVTLLQALATLSPKDRAVLVLRYWQDLSVEQTAEAMRTSSSAVRSRSSRALAKLRDELGQTSFSELTAV</sequence>
<dbReference type="InterPro" id="IPR013324">
    <property type="entry name" value="RNA_pol_sigma_r3/r4-like"/>
</dbReference>
<dbReference type="InterPro" id="IPR039425">
    <property type="entry name" value="RNA_pol_sigma-70-like"/>
</dbReference>
<dbReference type="EMBL" id="VDLY02000026">
    <property type="protein sequence ID" value="KAB8158903.1"/>
    <property type="molecule type" value="Genomic_DNA"/>
</dbReference>
<protein>
    <submittedName>
        <fullName evidence="8">SigE family RNA polymerase sigma factor</fullName>
    </submittedName>
</protein>
<dbReference type="AlphaFoldDB" id="A0A5N5ZSR4"/>
<comment type="caution">
    <text evidence="8">The sequence shown here is derived from an EMBL/GenBank/DDBJ whole genome shotgun (WGS) entry which is preliminary data.</text>
</comment>
<dbReference type="Gene3D" id="1.10.1740.10">
    <property type="match status" value="1"/>
</dbReference>
<dbReference type="InterPro" id="IPR014284">
    <property type="entry name" value="RNA_pol_sigma-70_dom"/>
</dbReference>
<dbReference type="SUPFAM" id="SSF88946">
    <property type="entry name" value="Sigma2 domain of RNA polymerase sigma factors"/>
    <property type="match status" value="1"/>
</dbReference>
<dbReference type="InterPro" id="IPR007630">
    <property type="entry name" value="RNA_pol_sigma70_r4"/>
</dbReference>
<dbReference type="OrthoDB" id="3785047at2"/>
<dbReference type="SUPFAM" id="SSF88659">
    <property type="entry name" value="Sigma3 and sigma4 domains of RNA polymerase sigma factors"/>
    <property type="match status" value="1"/>
</dbReference>
<evidence type="ECO:0000256" key="3">
    <source>
        <dbReference type="ARBA" id="ARBA00023082"/>
    </source>
</evidence>
<feature type="domain" description="RNA polymerase sigma-70 region 2" evidence="6">
    <location>
        <begin position="16"/>
        <end position="79"/>
    </location>
</feature>
<evidence type="ECO:0000256" key="2">
    <source>
        <dbReference type="ARBA" id="ARBA00023015"/>
    </source>
</evidence>
<dbReference type="Gene3D" id="1.10.10.10">
    <property type="entry name" value="Winged helix-like DNA-binding domain superfamily/Winged helix DNA-binding domain"/>
    <property type="match status" value="1"/>
</dbReference>
<evidence type="ECO:0000256" key="1">
    <source>
        <dbReference type="ARBA" id="ARBA00010641"/>
    </source>
</evidence>
<evidence type="ECO:0000313" key="9">
    <source>
        <dbReference type="Proteomes" id="UP000314251"/>
    </source>
</evidence>
<dbReference type="Pfam" id="PF04545">
    <property type="entry name" value="Sigma70_r4"/>
    <property type="match status" value="1"/>
</dbReference>
<evidence type="ECO:0000256" key="4">
    <source>
        <dbReference type="ARBA" id="ARBA00023125"/>
    </source>
</evidence>
<dbReference type="GO" id="GO:0016987">
    <property type="term" value="F:sigma factor activity"/>
    <property type="evidence" value="ECO:0007669"/>
    <property type="project" value="UniProtKB-KW"/>
</dbReference>
<feature type="domain" description="RNA polymerase sigma-70 region 4" evidence="7">
    <location>
        <begin position="107"/>
        <end position="155"/>
    </location>
</feature>
<keyword evidence="5" id="KW-0804">Transcription</keyword>
<dbReference type="InterPro" id="IPR036388">
    <property type="entry name" value="WH-like_DNA-bd_sf"/>
</dbReference>
<proteinExistence type="inferred from homology"/>
<dbReference type="NCBIfam" id="TIGR02983">
    <property type="entry name" value="SigE-fam_strep"/>
    <property type="match status" value="1"/>
</dbReference>
<keyword evidence="9" id="KW-1185">Reference proteome</keyword>
<dbReference type="PANTHER" id="PTHR43133:SF50">
    <property type="entry name" value="ECF RNA POLYMERASE SIGMA FACTOR SIGM"/>
    <property type="match status" value="1"/>
</dbReference>
<dbReference type="GO" id="GO:0006352">
    <property type="term" value="P:DNA-templated transcription initiation"/>
    <property type="evidence" value="ECO:0007669"/>
    <property type="project" value="InterPro"/>
</dbReference>
<dbReference type="NCBIfam" id="TIGR02937">
    <property type="entry name" value="sigma70-ECF"/>
    <property type="match status" value="1"/>
</dbReference>
<evidence type="ECO:0000256" key="5">
    <source>
        <dbReference type="ARBA" id="ARBA00023163"/>
    </source>
</evidence>
<gene>
    <name evidence="8" type="ORF">FH607_028825</name>
</gene>
<evidence type="ECO:0000259" key="6">
    <source>
        <dbReference type="Pfam" id="PF04542"/>
    </source>
</evidence>
<dbReference type="RefSeq" id="WP_139675016.1">
    <property type="nucleotide sequence ID" value="NZ_VDLY02000026.1"/>
</dbReference>
<organism evidence="8 9">
    <name type="scientific">Streptomyces mimosae</name>
    <dbReference type="NCBI Taxonomy" id="2586635"/>
    <lineage>
        <taxon>Bacteria</taxon>
        <taxon>Bacillati</taxon>
        <taxon>Actinomycetota</taxon>
        <taxon>Actinomycetes</taxon>
        <taxon>Kitasatosporales</taxon>
        <taxon>Streptomycetaceae</taxon>
        <taxon>Streptomyces</taxon>
    </lineage>
</organism>
<keyword evidence="4" id="KW-0238">DNA-binding</keyword>
<comment type="similarity">
    <text evidence="1">Belongs to the sigma-70 factor family. ECF subfamily.</text>
</comment>
<keyword evidence="2" id="KW-0805">Transcription regulation</keyword>
<dbReference type="InterPro" id="IPR014325">
    <property type="entry name" value="RNA_pol_sigma-E_actinobac"/>
</dbReference>
<dbReference type="GO" id="GO:0003677">
    <property type="term" value="F:DNA binding"/>
    <property type="evidence" value="ECO:0007669"/>
    <property type="project" value="UniProtKB-KW"/>
</dbReference>
<keyword evidence="3" id="KW-0731">Sigma factor</keyword>
<dbReference type="Proteomes" id="UP000314251">
    <property type="component" value="Unassembled WGS sequence"/>
</dbReference>
<dbReference type="Pfam" id="PF04542">
    <property type="entry name" value="Sigma70_r2"/>
    <property type="match status" value="1"/>
</dbReference>
<dbReference type="InterPro" id="IPR013325">
    <property type="entry name" value="RNA_pol_sigma_r2"/>
</dbReference>
<reference evidence="8" key="1">
    <citation type="submission" date="2019-10" db="EMBL/GenBank/DDBJ databases">
        <title>Nonomuraea sp. nov., isolated from Phyllanthus amarus.</title>
        <authorList>
            <person name="Klykleung N."/>
            <person name="Tanasupawat S."/>
        </authorList>
    </citation>
    <scope>NUCLEOTIDE SEQUENCE [LARGE SCALE GENOMIC DNA]</scope>
    <source>
        <strain evidence="8">3MP-10</strain>
    </source>
</reference>